<keyword evidence="1" id="KW-0812">Transmembrane</keyword>
<comment type="caution">
    <text evidence="2">The sequence shown here is derived from an EMBL/GenBank/DDBJ whole genome shotgun (WGS) entry which is preliminary data.</text>
</comment>
<keyword evidence="3" id="KW-1185">Reference proteome</keyword>
<reference evidence="2" key="2">
    <citation type="journal article" date="2016" name="Fungal Biol.">
        <title>Ochratoxin A production by Penicillium thymicola.</title>
        <authorList>
            <person name="Nguyen H.D.T."/>
            <person name="McMullin D.R."/>
            <person name="Ponomareva E."/>
            <person name="Riley R."/>
            <person name="Pomraning K.R."/>
            <person name="Baker S.E."/>
            <person name="Seifert K.A."/>
        </authorList>
    </citation>
    <scope>NUCLEOTIDE SEQUENCE</scope>
    <source>
        <strain evidence="2">DAOM 180753</strain>
    </source>
</reference>
<sequence>MAIKVPPGQSPPFETVDDKHHGGIIIITAAICLVISLVCLLIRVYVRIFLNPPWGPDDIILLGATVCN</sequence>
<feature type="transmembrane region" description="Helical" evidence="1">
    <location>
        <begin position="20"/>
        <end position="42"/>
    </location>
</feature>
<dbReference type="PANTHER" id="PTHR39614">
    <property type="entry name" value="INTEGRAL MEMBRANE PROTEIN"/>
    <property type="match status" value="1"/>
</dbReference>
<accession>A0AAI9TH58</accession>
<name>A0AAI9TH58_PENTH</name>
<gene>
    <name evidence="2" type="ORF">VN97_g6377</name>
</gene>
<evidence type="ECO:0000313" key="2">
    <source>
        <dbReference type="EMBL" id="KAJ9486951.1"/>
    </source>
</evidence>
<keyword evidence="1" id="KW-1133">Transmembrane helix</keyword>
<dbReference type="PANTHER" id="PTHR39614:SF3">
    <property type="entry name" value="INTEGRAL MEMBRANE PROTEIN"/>
    <property type="match status" value="1"/>
</dbReference>
<proteinExistence type="predicted"/>
<reference evidence="2" key="1">
    <citation type="submission" date="2015-06" db="EMBL/GenBank/DDBJ databases">
        <authorList>
            <person name="Nguyen H."/>
        </authorList>
    </citation>
    <scope>NUCLEOTIDE SEQUENCE</scope>
    <source>
        <strain evidence="2">DAOM 180753</strain>
    </source>
</reference>
<organism evidence="2 3">
    <name type="scientific">Penicillium thymicola</name>
    <dbReference type="NCBI Taxonomy" id="293382"/>
    <lineage>
        <taxon>Eukaryota</taxon>
        <taxon>Fungi</taxon>
        <taxon>Dikarya</taxon>
        <taxon>Ascomycota</taxon>
        <taxon>Pezizomycotina</taxon>
        <taxon>Eurotiomycetes</taxon>
        <taxon>Eurotiomycetidae</taxon>
        <taxon>Eurotiales</taxon>
        <taxon>Aspergillaceae</taxon>
        <taxon>Penicillium</taxon>
    </lineage>
</organism>
<protein>
    <submittedName>
        <fullName evidence="2">Uncharacterized protein</fullName>
    </submittedName>
</protein>
<dbReference type="AlphaFoldDB" id="A0AAI9TH58"/>
<evidence type="ECO:0000256" key="1">
    <source>
        <dbReference type="SAM" id="Phobius"/>
    </source>
</evidence>
<dbReference type="EMBL" id="LACB01000183">
    <property type="protein sequence ID" value="KAJ9486951.1"/>
    <property type="molecule type" value="Genomic_DNA"/>
</dbReference>
<evidence type="ECO:0000313" key="3">
    <source>
        <dbReference type="Proteomes" id="UP001227192"/>
    </source>
</evidence>
<dbReference type="Proteomes" id="UP001227192">
    <property type="component" value="Unassembled WGS sequence"/>
</dbReference>
<keyword evidence="1" id="KW-0472">Membrane</keyword>